<reference evidence="2 3" key="1">
    <citation type="submission" date="2012-06" db="EMBL/GenBank/DDBJ databases">
        <title>Complete sequence of Sulfurospirillum barnesii SES-3.</title>
        <authorList>
            <consortium name="US DOE Joint Genome Institute"/>
            <person name="Lucas S."/>
            <person name="Han J."/>
            <person name="Lapidus A."/>
            <person name="Cheng J.-F."/>
            <person name="Goodwin L."/>
            <person name="Pitluck S."/>
            <person name="Peters L."/>
            <person name="Ovchinnikova G."/>
            <person name="Lu M."/>
            <person name="Detter J.C."/>
            <person name="Han C."/>
            <person name="Tapia R."/>
            <person name="Land M."/>
            <person name="Hauser L."/>
            <person name="Kyrpides N."/>
            <person name="Ivanova N."/>
            <person name="Pagani I."/>
            <person name="Stolz J."/>
            <person name="Arkin A."/>
            <person name="Dehal P."/>
            <person name="Oremland R."/>
            <person name="Saltikov C."/>
            <person name="Basu P."/>
            <person name="Hollibaugh J."/>
            <person name="Newman D."/>
            <person name="Stolyar S."/>
            <person name="Hazen T."/>
            <person name="Woyke T."/>
        </authorList>
    </citation>
    <scope>NUCLEOTIDE SEQUENCE [LARGE SCALE GENOMIC DNA]</scope>
    <source>
        <strain evidence="3">ATCC 700032 / DSM 10660 / SES-3</strain>
    </source>
</reference>
<gene>
    <name evidence="2" type="ordered locus">Sulba_2363</name>
</gene>
<dbReference type="KEGG" id="sba:Sulba_2363"/>
<proteinExistence type="predicted"/>
<keyword evidence="1" id="KW-0175">Coiled coil</keyword>
<dbReference type="PATRIC" id="fig|760154.4.peg.2357"/>
<keyword evidence="3" id="KW-1185">Reference proteome</keyword>
<protein>
    <submittedName>
        <fullName evidence="2">Uncharacterized protein</fullName>
    </submittedName>
</protein>
<dbReference type="EMBL" id="CP003333">
    <property type="protein sequence ID" value="AFL69631.1"/>
    <property type="molecule type" value="Genomic_DNA"/>
</dbReference>
<dbReference type="RefSeq" id="WP_014770494.1">
    <property type="nucleotide sequence ID" value="NC_018002.1"/>
</dbReference>
<dbReference type="AlphaFoldDB" id="I3Y0A7"/>
<evidence type="ECO:0000313" key="3">
    <source>
        <dbReference type="Proteomes" id="UP000006176"/>
    </source>
</evidence>
<evidence type="ECO:0000313" key="2">
    <source>
        <dbReference type="EMBL" id="AFL69631.1"/>
    </source>
</evidence>
<organism evidence="2 3">
    <name type="scientific">Sulfurospirillum barnesii (strain ATCC 700032 / DSM 10660 / SES-3)</name>
    <dbReference type="NCBI Taxonomy" id="760154"/>
    <lineage>
        <taxon>Bacteria</taxon>
        <taxon>Pseudomonadati</taxon>
        <taxon>Campylobacterota</taxon>
        <taxon>Epsilonproteobacteria</taxon>
        <taxon>Campylobacterales</taxon>
        <taxon>Sulfurospirillaceae</taxon>
        <taxon>Sulfurospirillum</taxon>
    </lineage>
</organism>
<accession>I3Y0A7</accession>
<feature type="coiled-coil region" evidence="1">
    <location>
        <begin position="263"/>
        <end position="291"/>
    </location>
</feature>
<dbReference type="STRING" id="760154.Sulba_2363"/>
<dbReference type="OrthoDB" id="7066282at2"/>
<dbReference type="eggNOG" id="ENOG502ZB0W">
    <property type="taxonomic scope" value="Bacteria"/>
</dbReference>
<sequence>MSNEKYIIKELSLDEMLDELNGTSPLNMSKKLMEYELFDQQSSIEILEQIYKEFESKEKVIDNLVTPMLLNIFDGLIKHPKLEGTFRKTNITPSRLVNDVNSFSYKTFKPKQTIFNHDFFLRQGEKAHYSPWTRMKFYDTKPRSTTEEEKGLVRDTTITYEDKNGEIKTITTTTVIDNITGETLDLTIAGAKQKDIKTSHMDHINPISKIREDNKNNPYLYRDDLEKLVGLPENESYINASLNISKNDMSWSEYIEKNPNKLTPEEQQKALELEKKANEAQKNEARKLMAKNIGLDALGDVIIFILKPIWFEIKDMFTHGILGDFASKTKNKFEAFLLRIKRAYNFIKENILHMLGENLQKIMENFIGILISALIQVCKGIFQKIVQIISDGYLALKEALKIILKDKDENGNIISPAQKADAIVKIVASAIVPILIFSFEQTLSKIPIIGDIATIIVSGLATTLVVWVLDEIDLFSVKSEKRLMRVKEIFELRIETIKKNTDIFEKASIEVLAKQKLQFKKIASDMHHAIENNLNVNNSVYQMANFMHIDLQAKSTDEFLALLSSKKQLVI</sequence>
<evidence type="ECO:0000256" key="1">
    <source>
        <dbReference type="SAM" id="Coils"/>
    </source>
</evidence>
<dbReference type="HOGENOM" id="CLU_446789_0_0_7"/>
<name>I3Y0A7_SULBS</name>
<dbReference type="Proteomes" id="UP000006176">
    <property type="component" value="Chromosome"/>
</dbReference>